<evidence type="ECO:0000259" key="3">
    <source>
        <dbReference type="PROSITE" id="PS50853"/>
    </source>
</evidence>
<evidence type="ECO:0000313" key="4">
    <source>
        <dbReference type="EMBL" id="CAI8016064.1"/>
    </source>
</evidence>
<name>A0AA35RQW2_GEOBA</name>
<evidence type="ECO:0000313" key="5">
    <source>
        <dbReference type="Proteomes" id="UP001174909"/>
    </source>
</evidence>
<dbReference type="SUPFAM" id="SSF49265">
    <property type="entry name" value="Fibronectin type III"/>
    <property type="match status" value="2"/>
</dbReference>
<dbReference type="PROSITE" id="PS50853">
    <property type="entry name" value="FN3"/>
    <property type="match status" value="2"/>
</dbReference>
<reference evidence="4" key="1">
    <citation type="submission" date="2023-03" db="EMBL/GenBank/DDBJ databases">
        <authorList>
            <person name="Steffen K."/>
            <person name="Cardenas P."/>
        </authorList>
    </citation>
    <scope>NUCLEOTIDE SEQUENCE</scope>
</reference>
<dbReference type="AlphaFoldDB" id="A0AA35RQW2"/>
<feature type="non-terminal residue" evidence="4">
    <location>
        <position position="607"/>
    </location>
</feature>
<proteinExistence type="predicted"/>
<dbReference type="InterPro" id="IPR050991">
    <property type="entry name" value="ECM_Regulatory_Proteins"/>
</dbReference>
<organism evidence="4 5">
    <name type="scientific">Geodia barretti</name>
    <name type="common">Barrett's horny sponge</name>
    <dbReference type="NCBI Taxonomy" id="519541"/>
    <lineage>
        <taxon>Eukaryota</taxon>
        <taxon>Metazoa</taxon>
        <taxon>Porifera</taxon>
        <taxon>Demospongiae</taxon>
        <taxon>Heteroscleromorpha</taxon>
        <taxon>Tetractinellida</taxon>
        <taxon>Astrophorina</taxon>
        <taxon>Geodiidae</taxon>
        <taxon>Geodia</taxon>
    </lineage>
</organism>
<dbReference type="EMBL" id="CASHTH010001491">
    <property type="protein sequence ID" value="CAI8016064.1"/>
    <property type="molecule type" value="Genomic_DNA"/>
</dbReference>
<accession>A0AA35RQW2</accession>
<protein>
    <submittedName>
        <fullName evidence="4">Netrin receptor DCC</fullName>
    </submittedName>
</protein>
<comment type="caution">
    <text evidence="4">The sequence shown here is derived from an EMBL/GenBank/DDBJ whole genome shotgun (WGS) entry which is preliminary data.</text>
</comment>
<keyword evidence="5" id="KW-1185">Reference proteome</keyword>
<evidence type="ECO:0000256" key="1">
    <source>
        <dbReference type="ARBA" id="ARBA00022737"/>
    </source>
</evidence>
<gene>
    <name evidence="4" type="ORF">GBAR_LOCUS9890</name>
</gene>
<dbReference type="FunFam" id="2.60.40.10:FF:000028">
    <property type="entry name" value="Neuronal cell adhesion molecule"/>
    <property type="match status" value="1"/>
</dbReference>
<feature type="domain" description="Fibronectin type-III" evidence="3">
    <location>
        <begin position="327"/>
        <end position="421"/>
    </location>
</feature>
<dbReference type="PANTHER" id="PTHR46708:SF2">
    <property type="entry name" value="FIBRONECTIN TYPE-III DOMAIN-CONTAINING PROTEIN"/>
    <property type="match status" value="1"/>
</dbReference>
<keyword evidence="2" id="KW-0812">Transmembrane</keyword>
<keyword evidence="1" id="KW-0677">Repeat</keyword>
<dbReference type="InterPro" id="IPR036116">
    <property type="entry name" value="FN3_sf"/>
</dbReference>
<sequence length="607" mass="65483">MKSLTGLMAGQCYSVSVVRVSCLPSDTATRNITLVTNPGNISIDVVSTYSHGFSLMINLTHYVENGIYHIMNNVTWLRFLHCNNGLGGSNVTDQAYDGNPTNLIITGLVPNSEYNMTVVVGNALGSRTQSVFNQTQPAAPSAPPQDIVAVNQTLFTITISWQPVDCAHQNGNITGYEIRYRKEDGGNTEAVSVRVIMGADYTLTDLQPSTTYLIQVAANNTVGRGVFGSISASTLFEVHVISTTSTSINISWAKVDYEVLITWISTLSSNCTQNIDQSLKKDSLNGKSSYVIDGLKVFTEYNITLCINGSICTFKTVVTNATAPSAPPKGMSWEGSSSTNITIKWGPVPCADRNGNITSYVVMFRENGKEIFYNEATTGGDMEFTITGLQRSTEYEIKVAAFTVAVGPFTNESLFASTTAGTREGGSNVGGVVASVILSVLFLIGATLGILATIWLMRRKKSTMKGLFSMGHFKVMCKQSTLPHSRGQDISLEKLSTGGSLAGAQLSSDLSQQPAAVQAIPYLSYLADEEVEEEEVEEEAHPVPKPSGKFHARPVPLPVALFGSNVEKKHTNNNQPFMTEFEALGDGEGKTVTVARTPRNTKKNRFA</sequence>
<keyword evidence="4" id="KW-0675">Receptor</keyword>
<dbReference type="Proteomes" id="UP001174909">
    <property type="component" value="Unassembled WGS sequence"/>
</dbReference>
<dbReference type="Pfam" id="PF00041">
    <property type="entry name" value="fn3"/>
    <property type="match status" value="2"/>
</dbReference>
<dbReference type="CDD" id="cd00063">
    <property type="entry name" value="FN3"/>
    <property type="match status" value="2"/>
</dbReference>
<dbReference type="Gene3D" id="2.60.40.10">
    <property type="entry name" value="Immunoglobulins"/>
    <property type="match status" value="4"/>
</dbReference>
<keyword evidence="2" id="KW-1133">Transmembrane helix</keyword>
<dbReference type="SMART" id="SM00060">
    <property type="entry name" value="FN3"/>
    <property type="match status" value="4"/>
</dbReference>
<feature type="transmembrane region" description="Helical" evidence="2">
    <location>
        <begin position="432"/>
        <end position="457"/>
    </location>
</feature>
<feature type="domain" description="Fibronectin type-III" evidence="3">
    <location>
        <begin position="143"/>
        <end position="241"/>
    </location>
</feature>
<dbReference type="PANTHER" id="PTHR46708">
    <property type="entry name" value="TENASCIN"/>
    <property type="match status" value="1"/>
</dbReference>
<keyword evidence="2" id="KW-0472">Membrane</keyword>
<dbReference type="InterPro" id="IPR013783">
    <property type="entry name" value="Ig-like_fold"/>
</dbReference>
<evidence type="ECO:0000256" key="2">
    <source>
        <dbReference type="SAM" id="Phobius"/>
    </source>
</evidence>
<dbReference type="InterPro" id="IPR003961">
    <property type="entry name" value="FN3_dom"/>
</dbReference>